<protein>
    <submittedName>
        <fullName evidence="6">2-dehydro-3-deoxyglucarate aldolase</fullName>
    </submittedName>
</protein>
<name>D9XBZ3_STRVT</name>
<feature type="compositionally biased region" description="Basic residues" evidence="4">
    <location>
        <begin position="12"/>
        <end position="22"/>
    </location>
</feature>
<dbReference type="SUPFAM" id="SSF51621">
    <property type="entry name" value="Phosphoenolpyruvate/pyruvate domain"/>
    <property type="match status" value="1"/>
</dbReference>
<dbReference type="Pfam" id="PF03328">
    <property type="entry name" value="HpcH_HpaI"/>
    <property type="match status" value="1"/>
</dbReference>
<keyword evidence="2" id="KW-0479">Metal-binding</keyword>
<keyword evidence="3" id="KW-0456">Lyase</keyword>
<evidence type="ECO:0000256" key="4">
    <source>
        <dbReference type="SAM" id="MobiDB-lite"/>
    </source>
</evidence>
<dbReference type="InterPro" id="IPR050251">
    <property type="entry name" value="HpcH-HpaI_aldolase"/>
</dbReference>
<sequence length="362" mass="37432">MPPLPRAVAASRGRRRGPRRARQPPARGPAPAGSGRASAAPPRSRRHRTDRRPGRARAGGRPGRGRRGRLRRGTQVPPQAARSGCLVELMMTRGARNARDLLRDSRSRATAALRSRAPLVGYWSVLDSPVSTERIARLGYDYVALDAQHGLLEYAGVLRSLTAIDTKGSTAVGLVRVEAVDPAPIGKALDAGAAGVIVPLIDTAEDAADAVAAVRYPPHGRRSYGPMRSGLRIGPDPADAHAQTVVLAMIETAEGLANVEAICATDGLDGVYVGPSDLRIALGGASSTDPALADEFEAALVSVRTAAAGAGIAAGIHTADGASAAKRLAEGFTFATVACDLVHLEQAAAGHLNAARQAGEAR</sequence>
<dbReference type="EMBL" id="GG657757">
    <property type="protein sequence ID" value="EFL30225.1"/>
    <property type="molecule type" value="Genomic_DNA"/>
</dbReference>
<dbReference type="PANTHER" id="PTHR30502">
    <property type="entry name" value="2-KETO-3-DEOXY-L-RHAMNONATE ALDOLASE"/>
    <property type="match status" value="1"/>
</dbReference>
<dbReference type="eggNOG" id="COG3836">
    <property type="taxonomic scope" value="Bacteria"/>
</dbReference>
<dbReference type="InterPro" id="IPR040442">
    <property type="entry name" value="Pyrv_kinase-like_dom_sf"/>
</dbReference>
<dbReference type="Proteomes" id="UP000004184">
    <property type="component" value="Unassembled WGS sequence"/>
</dbReference>
<evidence type="ECO:0000256" key="1">
    <source>
        <dbReference type="ARBA" id="ARBA00005568"/>
    </source>
</evidence>
<dbReference type="GO" id="GO:0016832">
    <property type="term" value="F:aldehyde-lyase activity"/>
    <property type="evidence" value="ECO:0007669"/>
    <property type="project" value="TreeGrafter"/>
</dbReference>
<evidence type="ECO:0000256" key="2">
    <source>
        <dbReference type="ARBA" id="ARBA00022723"/>
    </source>
</evidence>
<organism evidence="6 7">
    <name type="scientific">Streptomyces viridochromogenes (strain DSM 40736 / JCM 4977 / BCRC 1201 / Tue 494)</name>
    <dbReference type="NCBI Taxonomy" id="591159"/>
    <lineage>
        <taxon>Bacteria</taxon>
        <taxon>Bacillati</taxon>
        <taxon>Actinomycetota</taxon>
        <taxon>Actinomycetes</taxon>
        <taxon>Kitasatosporales</taxon>
        <taxon>Streptomycetaceae</taxon>
        <taxon>Streptomyces</taxon>
    </lineage>
</organism>
<dbReference type="PANTHER" id="PTHR30502:SF0">
    <property type="entry name" value="PHOSPHOENOLPYRUVATE CARBOXYLASE FAMILY PROTEIN"/>
    <property type="match status" value="1"/>
</dbReference>
<dbReference type="GO" id="GO:0046872">
    <property type="term" value="F:metal ion binding"/>
    <property type="evidence" value="ECO:0007669"/>
    <property type="project" value="UniProtKB-KW"/>
</dbReference>
<evidence type="ECO:0000256" key="3">
    <source>
        <dbReference type="ARBA" id="ARBA00023239"/>
    </source>
</evidence>
<feature type="compositionally biased region" description="Low complexity" evidence="4">
    <location>
        <begin position="23"/>
        <end position="42"/>
    </location>
</feature>
<feature type="region of interest" description="Disordered" evidence="4">
    <location>
        <begin position="1"/>
        <end position="83"/>
    </location>
</feature>
<proteinExistence type="inferred from homology"/>
<evidence type="ECO:0000313" key="6">
    <source>
        <dbReference type="EMBL" id="EFL30225.1"/>
    </source>
</evidence>
<keyword evidence="7" id="KW-1185">Reference proteome</keyword>
<dbReference type="InterPro" id="IPR015813">
    <property type="entry name" value="Pyrv/PenolPyrv_kinase-like_dom"/>
</dbReference>
<dbReference type="GO" id="GO:0005737">
    <property type="term" value="C:cytoplasm"/>
    <property type="evidence" value="ECO:0007669"/>
    <property type="project" value="TreeGrafter"/>
</dbReference>
<dbReference type="STRING" id="591159.SSQG_00742"/>
<evidence type="ECO:0000313" key="7">
    <source>
        <dbReference type="Proteomes" id="UP000004184"/>
    </source>
</evidence>
<gene>
    <name evidence="6" type="ORF">SSQG_00742</name>
</gene>
<dbReference type="InterPro" id="IPR005000">
    <property type="entry name" value="Aldolase/citrate-lyase_domain"/>
</dbReference>
<dbReference type="HOGENOM" id="CLU_059964_3_2_11"/>
<dbReference type="AlphaFoldDB" id="D9XBZ3"/>
<dbReference type="Gene3D" id="3.20.20.60">
    <property type="entry name" value="Phosphoenolpyruvate-binding domains"/>
    <property type="match status" value="1"/>
</dbReference>
<reference evidence="7" key="1">
    <citation type="submission" date="2009-02" db="EMBL/GenBank/DDBJ databases">
        <title>Annotation of Streptomyces viridochromogenes strain DSM 40736.</title>
        <authorList>
            <consortium name="The Broad Institute Genome Sequencing Platform"/>
            <consortium name="Broad Institute Microbial Sequencing Center"/>
            <person name="Fischbach M."/>
            <person name="Godfrey P."/>
            <person name="Ward D."/>
            <person name="Young S."/>
            <person name="Zeng Q."/>
            <person name="Koehrsen M."/>
            <person name="Alvarado L."/>
            <person name="Berlin A.M."/>
            <person name="Bochicchio J."/>
            <person name="Borenstein D."/>
            <person name="Chapman S.B."/>
            <person name="Chen Z."/>
            <person name="Engels R."/>
            <person name="Freedman E."/>
            <person name="Gellesch M."/>
            <person name="Goldberg J."/>
            <person name="Griggs A."/>
            <person name="Gujja S."/>
            <person name="Heilman E.R."/>
            <person name="Heiman D.I."/>
            <person name="Hepburn T.A."/>
            <person name="Howarth C."/>
            <person name="Jen D."/>
            <person name="Larson L."/>
            <person name="Lewis B."/>
            <person name="Mehta T."/>
            <person name="Park D."/>
            <person name="Pearson M."/>
            <person name="Richards J."/>
            <person name="Roberts A."/>
            <person name="Saif S."/>
            <person name="Shea T.D."/>
            <person name="Shenoy N."/>
            <person name="Sisk P."/>
            <person name="Stolte C."/>
            <person name="Sykes S.N."/>
            <person name="Thomson T."/>
            <person name="Walk T."/>
            <person name="White J."/>
            <person name="Yandava C."/>
            <person name="Straight P."/>
            <person name="Clardy J."/>
            <person name="Hung D."/>
            <person name="Kolter R."/>
            <person name="Mekalanos J."/>
            <person name="Walker S."/>
            <person name="Walsh C.T."/>
            <person name="Wieland-Brown L.C."/>
            <person name="Haas B."/>
            <person name="Nusbaum C."/>
            <person name="Birren B."/>
        </authorList>
    </citation>
    <scope>NUCLEOTIDE SEQUENCE [LARGE SCALE GENOMIC DNA]</scope>
    <source>
        <strain evidence="7">DSM 40736 / JCM 4977 / BCRC 1201 / Tue 494</strain>
    </source>
</reference>
<evidence type="ECO:0000259" key="5">
    <source>
        <dbReference type="Pfam" id="PF03328"/>
    </source>
</evidence>
<feature type="compositionally biased region" description="Low complexity" evidence="4">
    <location>
        <begin position="1"/>
        <end position="11"/>
    </location>
</feature>
<accession>D9XBZ3</accession>
<feature type="compositionally biased region" description="Basic residues" evidence="4">
    <location>
        <begin position="63"/>
        <end position="72"/>
    </location>
</feature>
<comment type="similarity">
    <text evidence="1">Belongs to the HpcH/HpaI aldolase family.</text>
</comment>
<feature type="domain" description="HpcH/HpaI aldolase/citrate lyase" evidence="5">
    <location>
        <begin position="121"/>
        <end position="344"/>
    </location>
</feature>